<proteinExistence type="predicted"/>
<evidence type="ECO:0000313" key="3">
    <source>
        <dbReference type="Proteomes" id="UP001642409"/>
    </source>
</evidence>
<dbReference type="EMBL" id="CATOUU010000952">
    <property type="protein sequence ID" value="CAI9962134.1"/>
    <property type="molecule type" value="Genomic_DNA"/>
</dbReference>
<dbReference type="AlphaFoldDB" id="A0AA86QYN2"/>
<evidence type="ECO:0000313" key="2">
    <source>
        <dbReference type="EMBL" id="CAL5976532.1"/>
    </source>
</evidence>
<evidence type="ECO:0000313" key="1">
    <source>
        <dbReference type="EMBL" id="CAI9962134.1"/>
    </source>
</evidence>
<reference evidence="1" key="1">
    <citation type="submission" date="2023-06" db="EMBL/GenBank/DDBJ databases">
        <authorList>
            <person name="Kurt Z."/>
        </authorList>
    </citation>
    <scope>NUCLEOTIDE SEQUENCE</scope>
</reference>
<comment type="caution">
    <text evidence="1">The sequence shown here is derived from an EMBL/GenBank/DDBJ whole genome shotgun (WGS) entry which is preliminary data.</text>
</comment>
<protein>
    <submittedName>
        <fullName evidence="2">Hypothetical_protein</fullName>
    </submittedName>
</protein>
<organism evidence="1">
    <name type="scientific">Hexamita inflata</name>
    <dbReference type="NCBI Taxonomy" id="28002"/>
    <lineage>
        <taxon>Eukaryota</taxon>
        <taxon>Metamonada</taxon>
        <taxon>Diplomonadida</taxon>
        <taxon>Hexamitidae</taxon>
        <taxon>Hexamitinae</taxon>
        <taxon>Hexamita</taxon>
    </lineage>
</organism>
<gene>
    <name evidence="2" type="ORF">HINF_LOCUS3863</name>
    <name evidence="1" type="ORF">HINF_LOCUS49779</name>
</gene>
<sequence length="137" mass="15969">MMVNCSMCVEAHVIQIALSYACGGFRMLSEDYFLKFTINSLQQSGAIQLQLFQLENNLCMFLDQSFYIFFFVKLLHNLALKGNAIFNPLISEMYPKILLYLKGLWSKNRTKTHDIWHSLTRGLDMKEPPCKRKCDPF</sequence>
<accession>A0AA86QYN2</accession>
<dbReference type="Proteomes" id="UP001642409">
    <property type="component" value="Unassembled WGS sequence"/>
</dbReference>
<name>A0AA86QYN2_9EUKA</name>
<dbReference type="EMBL" id="CAXDID020000007">
    <property type="protein sequence ID" value="CAL5976532.1"/>
    <property type="molecule type" value="Genomic_DNA"/>
</dbReference>
<reference evidence="2 3" key="2">
    <citation type="submission" date="2024-07" db="EMBL/GenBank/DDBJ databases">
        <authorList>
            <person name="Akdeniz Z."/>
        </authorList>
    </citation>
    <scope>NUCLEOTIDE SEQUENCE [LARGE SCALE GENOMIC DNA]</scope>
</reference>
<keyword evidence="3" id="KW-1185">Reference proteome</keyword>